<accession>A0A7C9TN54</accession>
<evidence type="ECO:0008006" key="3">
    <source>
        <dbReference type="Google" id="ProtNLM"/>
    </source>
</evidence>
<gene>
    <name evidence="1" type="ORF">G3T37_02055</name>
</gene>
<reference evidence="1 2" key="1">
    <citation type="journal article" date="2014" name="Int. J. Syst. Evol. Microbiol.">
        <title>Description of Galbitalea soli gen. nov., sp. nov., and Frondihabitans sucicola sp. nov.</title>
        <authorList>
            <person name="Kim S.J."/>
            <person name="Lim J.M."/>
            <person name="Ahn J.H."/>
            <person name="Weon H.Y."/>
            <person name="Hamada M."/>
            <person name="Suzuki K."/>
            <person name="Ahn T.Y."/>
            <person name="Kwon S.W."/>
        </authorList>
    </citation>
    <scope>NUCLEOTIDE SEQUENCE [LARGE SCALE GENOMIC DNA]</scope>
    <source>
        <strain evidence="1 2">NBRC 108727</strain>
    </source>
</reference>
<dbReference type="RefSeq" id="WP_163471811.1">
    <property type="nucleotide sequence ID" value="NZ_JAAGWZ010000001.1"/>
</dbReference>
<sequence length="109" mass="11474">MAADEPVIEIHIPLVPGVGVPVDEYQFPWIFEVEGYLTDLEEEGDLEVVGDGDELDDEYVFYIGGATEAHLVAVAARVAALPSVPAGAYGILTTEDAPAGTGTRVDLDG</sequence>
<name>A0A7C9TN54_9MICO</name>
<evidence type="ECO:0000313" key="1">
    <source>
        <dbReference type="EMBL" id="NEM90137.1"/>
    </source>
</evidence>
<dbReference type="Proteomes" id="UP000479756">
    <property type="component" value="Unassembled WGS sequence"/>
</dbReference>
<protein>
    <recommendedName>
        <fullName evidence="3">DUF695 domain-containing protein</fullName>
    </recommendedName>
</protein>
<dbReference type="AlphaFoldDB" id="A0A7C9TN54"/>
<dbReference type="EMBL" id="JAAGWZ010000001">
    <property type="protein sequence ID" value="NEM90137.1"/>
    <property type="molecule type" value="Genomic_DNA"/>
</dbReference>
<organism evidence="1 2">
    <name type="scientific">Galbitalea soli</name>
    <dbReference type="NCBI Taxonomy" id="1268042"/>
    <lineage>
        <taxon>Bacteria</taxon>
        <taxon>Bacillati</taxon>
        <taxon>Actinomycetota</taxon>
        <taxon>Actinomycetes</taxon>
        <taxon>Micrococcales</taxon>
        <taxon>Microbacteriaceae</taxon>
        <taxon>Galbitalea</taxon>
    </lineage>
</organism>
<evidence type="ECO:0000313" key="2">
    <source>
        <dbReference type="Proteomes" id="UP000479756"/>
    </source>
</evidence>
<comment type="caution">
    <text evidence="1">The sequence shown here is derived from an EMBL/GenBank/DDBJ whole genome shotgun (WGS) entry which is preliminary data.</text>
</comment>
<keyword evidence="2" id="KW-1185">Reference proteome</keyword>
<proteinExistence type="predicted"/>